<keyword evidence="2" id="KW-1185">Reference proteome</keyword>
<protein>
    <submittedName>
        <fullName evidence="1">Uncharacterized protein</fullName>
    </submittedName>
</protein>
<accession>A0AAW1D6M3</accession>
<dbReference type="AlphaFoldDB" id="A0AAW1D6M3"/>
<name>A0AAW1D6M3_9HEMI</name>
<dbReference type="Proteomes" id="UP001461498">
    <property type="component" value="Unassembled WGS sequence"/>
</dbReference>
<evidence type="ECO:0000313" key="2">
    <source>
        <dbReference type="Proteomes" id="UP001461498"/>
    </source>
</evidence>
<reference evidence="1 2" key="1">
    <citation type="submission" date="2022-12" db="EMBL/GenBank/DDBJ databases">
        <title>Chromosome-level genome assembly of true bugs.</title>
        <authorList>
            <person name="Ma L."/>
            <person name="Li H."/>
        </authorList>
    </citation>
    <scope>NUCLEOTIDE SEQUENCE [LARGE SCALE GENOMIC DNA]</scope>
    <source>
        <strain evidence="1">Lab_2022b</strain>
    </source>
</reference>
<proteinExistence type="predicted"/>
<gene>
    <name evidence="1" type="ORF">O3M35_009651</name>
</gene>
<comment type="caution">
    <text evidence="1">The sequence shown here is derived from an EMBL/GenBank/DDBJ whole genome shotgun (WGS) entry which is preliminary data.</text>
</comment>
<evidence type="ECO:0000313" key="1">
    <source>
        <dbReference type="EMBL" id="KAK9505649.1"/>
    </source>
</evidence>
<dbReference type="EMBL" id="JAPXFL010000006">
    <property type="protein sequence ID" value="KAK9505649.1"/>
    <property type="molecule type" value="Genomic_DNA"/>
</dbReference>
<organism evidence="1 2">
    <name type="scientific">Rhynocoris fuscipes</name>
    <dbReference type="NCBI Taxonomy" id="488301"/>
    <lineage>
        <taxon>Eukaryota</taxon>
        <taxon>Metazoa</taxon>
        <taxon>Ecdysozoa</taxon>
        <taxon>Arthropoda</taxon>
        <taxon>Hexapoda</taxon>
        <taxon>Insecta</taxon>
        <taxon>Pterygota</taxon>
        <taxon>Neoptera</taxon>
        <taxon>Paraneoptera</taxon>
        <taxon>Hemiptera</taxon>
        <taxon>Heteroptera</taxon>
        <taxon>Panheteroptera</taxon>
        <taxon>Cimicomorpha</taxon>
        <taxon>Reduviidae</taxon>
        <taxon>Harpactorinae</taxon>
        <taxon>Harpactorini</taxon>
        <taxon>Rhynocoris</taxon>
    </lineage>
</organism>
<sequence length="99" mass="11488">MVESRVSSYCPVEVAEAVDYVQLYHLWILNLQPKPIIRNRNWTIVPSPQSTTSRPPSLEQPANYIHLVPPLHNSRLGFPHLMGKFLFYDLNWLGLLLIH</sequence>